<dbReference type="RefSeq" id="XP_005818526.1">
    <property type="nucleotide sequence ID" value="XM_005818469.1"/>
</dbReference>
<sequence length="283" mass="31145">MGKDVQREILELERELLTWRAKNEVLLAHTSALAQIRNPTADPPASAQQTTSWTIPDDISSDLKKLFQTPRGSKEYKTILNNLRMALGVDASALMPYAGPDKLSYDDYEVRVAREWELERKASSLGDLNILRVMAECIPGGSAASPLAGLQGMTESALSALWQTAIGRRLEEALRRPAEAGGRAGGDGATSHNSKFAETELMKAIEEEHCKGKDAEEAFTTSNYNITTTAKEEWLNVTDPERRRRLSDGTRVIRGMEELKALDTAIKAGLQEAELIALQLYTG</sequence>
<dbReference type="HOGENOM" id="CLU_988487_0_0_1"/>
<name>L1I5M8_GUITC</name>
<dbReference type="GeneID" id="17288271"/>
<dbReference type="EMBL" id="JH993264">
    <property type="protein sequence ID" value="EKX31546.1"/>
    <property type="molecule type" value="Genomic_DNA"/>
</dbReference>
<dbReference type="PaxDb" id="55529-EKX31546"/>
<reference evidence="1" key="1">
    <citation type="journal article" date="2012" name="Nature">
        <title>Algal genomes reveal evolutionary mosaicism and the fate of nucleomorphs.</title>
        <authorList>
            <consortium name="DOE Joint Genome Institute"/>
            <person name="Curtis B.A."/>
            <person name="Tanifuji G."/>
            <person name="Burki F."/>
            <person name="Gruber A."/>
            <person name="Irimia M."/>
            <person name="Maruyama S."/>
            <person name="Arias M.C."/>
            <person name="Ball S.G."/>
            <person name="Gile G.H."/>
            <person name="Hirakawa Y."/>
            <person name="Hopkins J.F."/>
            <person name="Kuo A."/>
            <person name="Rensing S.A."/>
            <person name="Schmutz J."/>
            <person name="Symeonidi A."/>
            <person name="Elias M."/>
            <person name="Eveleigh R.J."/>
            <person name="Herman E.K."/>
            <person name="Klute M.J."/>
            <person name="Nakayama T."/>
            <person name="Obornik M."/>
            <person name="Reyes-Prieto A."/>
            <person name="Armbrust E.V."/>
            <person name="Aves S.J."/>
            <person name="Beiko R.G."/>
            <person name="Coutinho P."/>
            <person name="Dacks J.B."/>
            <person name="Durnford D.G."/>
            <person name="Fast N.M."/>
            <person name="Green B.R."/>
            <person name="Grisdale C.J."/>
            <person name="Hempel F."/>
            <person name="Henrissat B."/>
            <person name="Hoppner M.P."/>
            <person name="Ishida K."/>
            <person name="Kim E."/>
            <person name="Koreny L."/>
            <person name="Kroth P.G."/>
            <person name="Liu Y."/>
            <person name="Malik S.B."/>
            <person name="Maier U.G."/>
            <person name="McRose D."/>
            <person name="Mock T."/>
            <person name="Neilson J.A."/>
            <person name="Onodera N.T."/>
            <person name="Poole A.M."/>
            <person name="Pritham E.J."/>
            <person name="Richards T.A."/>
            <person name="Rocap G."/>
            <person name="Roy S.W."/>
            <person name="Sarai C."/>
            <person name="Schaack S."/>
            <person name="Shirato S."/>
            <person name="Slamovits C.H."/>
            <person name="Spencer D.F."/>
            <person name="Suzuki S."/>
            <person name="Worden A.Z."/>
            <person name="Zauner S."/>
            <person name="Barry K."/>
            <person name="Bell C."/>
            <person name="Bharti A.K."/>
            <person name="Crow J.A."/>
            <person name="Grimwood J."/>
            <person name="Kramer R."/>
            <person name="Lindquist E."/>
            <person name="Lucas S."/>
            <person name="Salamov A."/>
            <person name="McFadden G.I."/>
            <person name="Lane C.E."/>
            <person name="Keeling P.J."/>
            <person name="Gray M.W."/>
            <person name="Grigoriev I.V."/>
            <person name="Archibald J.M."/>
        </authorList>
    </citation>
    <scope>NUCLEOTIDE SEQUENCE</scope>
    <source>
        <strain evidence="1">CCMP2712</strain>
    </source>
</reference>
<protein>
    <submittedName>
        <fullName evidence="1">Uncharacterized protein</fullName>
    </submittedName>
</protein>
<dbReference type="KEGG" id="gtt:GUITHDRAFT_122258"/>
<dbReference type="AlphaFoldDB" id="L1I5M8"/>
<organism evidence="1">
    <name type="scientific">Guillardia theta (strain CCMP2712)</name>
    <name type="common">Cryptophyte</name>
    <dbReference type="NCBI Taxonomy" id="905079"/>
    <lineage>
        <taxon>Eukaryota</taxon>
        <taxon>Cryptophyceae</taxon>
        <taxon>Pyrenomonadales</taxon>
        <taxon>Geminigeraceae</taxon>
        <taxon>Guillardia</taxon>
    </lineage>
</organism>
<proteinExistence type="predicted"/>
<gene>
    <name evidence="1" type="ORF">GUITHDRAFT_122258</name>
</gene>
<feature type="non-terminal residue" evidence="1">
    <location>
        <position position="1"/>
    </location>
</feature>
<evidence type="ECO:0000313" key="1">
    <source>
        <dbReference type="EMBL" id="EKX31546.1"/>
    </source>
</evidence>
<accession>L1I5M8</accession>